<protein>
    <submittedName>
        <fullName evidence="1">Uncharacterized protein</fullName>
    </submittedName>
</protein>
<proteinExistence type="predicted"/>
<gene>
    <name evidence="1" type="ORF">RirG_248830</name>
</gene>
<evidence type="ECO:0000313" key="2">
    <source>
        <dbReference type="Proteomes" id="UP000022910"/>
    </source>
</evidence>
<dbReference type="EMBL" id="JEMT01029168">
    <property type="protein sequence ID" value="EXX52901.1"/>
    <property type="molecule type" value="Genomic_DNA"/>
</dbReference>
<keyword evidence="2" id="KW-1185">Reference proteome</keyword>
<evidence type="ECO:0000313" key="1">
    <source>
        <dbReference type="EMBL" id="EXX52901.1"/>
    </source>
</evidence>
<reference evidence="1 2" key="1">
    <citation type="submission" date="2014-02" db="EMBL/GenBank/DDBJ databases">
        <title>Single nucleus genome sequencing reveals high similarity among nuclei of an endomycorrhizal fungus.</title>
        <authorList>
            <person name="Lin K."/>
            <person name="Geurts R."/>
            <person name="Zhang Z."/>
            <person name="Limpens E."/>
            <person name="Saunders D.G."/>
            <person name="Mu D."/>
            <person name="Pang E."/>
            <person name="Cao H."/>
            <person name="Cha H."/>
            <person name="Lin T."/>
            <person name="Zhou Q."/>
            <person name="Shang Y."/>
            <person name="Li Y."/>
            <person name="Ivanov S."/>
            <person name="Sharma T."/>
            <person name="Velzen R.V."/>
            <person name="Ruijter N.D."/>
            <person name="Aanen D.K."/>
            <person name="Win J."/>
            <person name="Kamoun S."/>
            <person name="Bisseling T."/>
            <person name="Huang S."/>
        </authorList>
    </citation>
    <scope>NUCLEOTIDE SEQUENCE [LARGE SCALE GENOMIC DNA]</scope>
    <source>
        <strain evidence="2">DAOM197198w</strain>
    </source>
</reference>
<sequence length="166" mass="19422">MLKTKDLDKVYKNLSSAKPIDDELKILYNTADFDRNEYNQSISSRDIHPSIQLANTNISIVKDDEKIKLPKPLDILRRRYSTFLFKKPEDPKDSRLFFGEKYTAYQIPNSKSDYEKKVQLLGDYHEDYERVLIFASNIIGETIDELQNNIMKIEVDLLKAIEKEGL</sequence>
<comment type="caution">
    <text evidence="1">The sequence shown here is derived from an EMBL/GenBank/DDBJ whole genome shotgun (WGS) entry which is preliminary data.</text>
</comment>
<organism evidence="1 2">
    <name type="scientific">Rhizophagus irregularis (strain DAOM 197198w)</name>
    <name type="common">Glomus intraradices</name>
    <dbReference type="NCBI Taxonomy" id="1432141"/>
    <lineage>
        <taxon>Eukaryota</taxon>
        <taxon>Fungi</taxon>
        <taxon>Fungi incertae sedis</taxon>
        <taxon>Mucoromycota</taxon>
        <taxon>Glomeromycotina</taxon>
        <taxon>Glomeromycetes</taxon>
        <taxon>Glomerales</taxon>
        <taxon>Glomeraceae</taxon>
        <taxon>Rhizophagus</taxon>
    </lineage>
</organism>
<name>A0A015K0E5_RHIIW</name>
<dbReference type="OrthoDB" id="428577at2759"/>
<dbReference type="AlphaFoldDB" id="A0A015K0E5"/>
<accession>A0A015K0E5</accession>
<dbReference type="HOGENOM" id="CLU_1603647_0_0_1"/>
<dbReference type="STRING" id="1432141.A0A015K0E5"/>
<dbReference type="Proteomes" id="UP000022910">
    <property type="component" value="Unassembled WGS sequence"/>
</dbReference>